<evidence type="ECO:0000256" key="3">
    <source>
        <dbReference type="ARBA" id="ARBA00006991"/>
    </source>
</evidence>
<dbReference type="SMART" id="SM00355">
    <property type="entry name" value="ZnF_C2H2"/>
    <property type="match status" value="2"/>
</dbReference>
<feature type="compositionally biased region" description="Low complexity" evidence="15">
    <location>
        <begin position="79"/>
        <end position="89"/>
    </location>
</feature>
<keyword evidence="9" id="KW-0832">Ubl conjugation</keyword>
<protein>
    <recommendedName>
        <fullName evidence="16">C2H2-type domain-containing protein</fullName>
    </recommendedName>
</protein>
<dbReference type="Proteomes" id="UP000228934">
    <property type="component" value="Unassembled WGS sequence"/>
</dbReference>
<evidence type="ECO:0000256" key="5">
    <source>
        <dbReference type="ARBA" id="ARBA00022723"/>
    </source>
</evidence>
<sequence length="176" mass="20467">MFPTNEVEEKDLNKKDYGVAQYCPELSLVTQNIPQKRNHMVRSIDRLNFKDPKDKFHAIIPNVPSSFHNAKKSPDPSNPEESSPNNLNSFQDCERSFIKKHDLVVPQRSNPSEKHFSCVECWKSFIKKSHLVELQRIHTGEKPFACSECEKSFRKKSNLVVHQRIHTSEKPFSFSK</sequence>
<evidence type="ECO:0000259" key="16">
    <source>
        <dbReference type="PROSITE" id="PS50157"/>
    </source>
</evidence>
<dbReference type="FunFam" id="3.30.160.60:FF:000247">
    <property type="entry name" value="Zinc finger protein 236"/>
    <property type="match status" value="1"/>
</dbReference>
<evidence type="ECO:0000256" key="10">
    <source>
        <dbReference type="ARBA" id="ARBA00023015"/>
    </source>
</evidence>
<evidence type="ECO:0000256" key="7">
    <source>
        <dbReference type="ARBA" id="ARBA00022771"/>
    </source>
</evidence>
<evidence type="ECO:0000256" key="12">
    <source>
        <dbReference type="ARBA" id="ARBA00023163"/>
    </source>
</evidence>
<evidence type="ECO:0000256" key="2">
    <source>
        <dbReference type="ARBA" id="ARBA00004123"/>
    </source>
</evidence>
<dbReference type="GO" id="GO:0008270">
    <property type="term" value="F:zinc ion binding"/>
    <property type="evidence" value="ECO:0007669"/>
    <property type="project" value="UniProtKB-KW"/>
</dbReference>
<dbReference type="EMBL" id="KZ060447">
    <property type="protein sequence ID" value="PIO12283.1"/>
    <property type="molecule type" value="Genomic_DNA"/>
</dbReference>
<dbReference type="AlphaFoldDB" id="A0A2G9QB47"/>
<keyword evidence="4" id="KW-1017">Isopeptide bond</keyword>
<dbReference type="InterPro" id="IPR050758">
    <property type="entry name" value="Znf_C2H2-type"/>
</dbReference>
<keyword evidence="18" id="KW-1185">Reference proteome</keyword>
<dbReference type="Pfam" id="PF00096">
    <property type="entry name" value="zf-C2H2"/>
    <property type="match status" value="1"/>
</dbReference>
<evidence type="ECO:0000256" key="13">
    <source>
        <dbReference type="ARBA" id="ARBA00023242"/>
    </source>
</evidence>
<evidence type="ECO:0000256" key="15">
    <source>
        <dbReference type="SAM" id="MobiDB-lite"/>
    </source>
</evidence>
<comment type="function">
    <text evidence="1">May be involved in transcriptional regulation.</text>
</comment>
<evidence type="ECO:0000256" key="11">
    <source>
        <dbReference type="ARBA" id="ARBA00023125"/>
    </source>
</evidence>
<dbReference type="GO" id="GO:0003677">
    <property type="term" value="F:DNA binding"/>
    <property type="evidence" value="ECO:0007669"/>
    <property type="project" value="UniProtKB-KW"/>
</dbReference>
<keyword evidence="13" id="KW-0539">Nucleus</keyword>
<name>A0A2G9QB47_AQUCT</name>
<dbReference type="InterPro" id="IPR013087">
    <property type="entry name" value="Znf_C2H2_type"/>
</dbReference>
<dbReference type="OrthoDB" id="427030at2759"/>
<organism evidence="17 18">
    <name type="scientific">Aquarana catesbeiana</name>
    <name type="common">American bullfrog</name>
    <name type="synonym">Rana catesbeiana</name>
    <dbReference type="NCBI Taxonomy" id="8400"/>
    <lineage>
        <taxon>Eukaryota</taxon>
        <taxon>Metazoa</taxon>
        <taxon>Chordata</taxon>
        <taxon>Craniata</taxon>
        <taxon>Vertebrata</taxon>
        <taxon>Euteleostomi</taxon>
        <taxon>Amphibia</taxon>
        <taxon>Batrachia</taxon>
        <taxon>Anura</taxon>
        <taxon>Neobatrachia</taxon>
        <taxon>Ranoidea</taxon>
        <taxon>Ranidae</taxon>
        <taxon>Aquarana</taxon>
    </lineage>
</organism>
<comment type="similarity">
    <text evidence="3">Belongs to the krueppel C2H2-type zinc-finger protein family.</text>
</comment>
<dbReference type="PROSITE" id="PS50157">
    <property type="entry name" value="ZINC_FINGER_C2H2_2"/>
    <property type="match status" value="2"/>
</dbReference>
<feature type="region of interest" description="Disordered" evidence="15">
    <location>
        <begin position="64"/>
        <end position="90"/>
    </location>
</feature>
<keyword evidence="8" id="KW-0862">Zinc</keyword>
<dbReference type="GO" id="GO:0005634">
    <property type="term" value="C:nucleus"/>
    <property type="evidence" value="ECO:0007669"/>
    <property type="project" value="UniProtKB-SubCell"/>
</dbReference>
<evidence type="ECO:0000256" key="1">
    <source>
        <dbReference type="ARBA" id="ARBA00003767"/>
    </source>
</evidence>
<keyword evidence="12" id="KW-0804">Transcription</keyword>
<reference evidence="18" key="1">
    <citation type="journal article" date="2017" name="Nat. Commun.">
        <title>The North American bullfrog draft genome provides insight into hormonal regulation of long noncoding RNA.</title>
        <authorList>
            <person name="Hammond S.A."/>
            <person name="Warren R.L."/>
            <person name="Vandervalk B.P."/>
            <person name="Kucuk E."/>
            <person name="Khan H."/>
            <person name="Gibb E.A."/>
            <person name="Pandoh P."/>
            <person name="Kirk H."/>
            <person name="Zhao Y."/>
            <person name="Jones M."/>
            <person name="Mungall A.J."/>
            <person name="Coope R."/>
            <person name="Pleasance S."/>
            <person name="Moore R.A."/>
            <person name="Holt R.A."/>
            <person name="Round J.M."/>
            <person name="Ohora S."/>
            <person name="Walle B.V."/>
            <person name="Veldhoen N."/>
            <person name="Helbing C.C."/>
            <person name="Birol I."/>
        </authorList>
    </citation>
    <scope>NUCLEOTIDE SEQUENCE [LARGE SCALE GENOMIC DNA]</scope>
</reference>
<evidence type="ECO:0000256" key="8">
    <source>
        <dbReference type="ARBA" id="ARBA00022833"/>
    </source>
</evidence>
<evidence type="ECO:0000256" key="14">
    <source>
        <dbReference type="PROSITE-ProRule" id="PRU00042"/>
    </source>
</evidence>
<comment type="subcellular location">
    <subcellularLocation>
        <location evidence="2">Nucleus</location>
    </subcellularLocation>
</comment>
<accession>A0A2G9QB47</accession>
<proteinExistence type="inferred from homology"/>
<evidence type="ECO:0000256" key="6">
    <source>
        <dbReference type="ARBA" id="ARBA00022737"/>
    </source>
</evidence>
<dbReference type="PANTHER" id="PTHR23234:SF8">
    <property type="entry name" value="C2H2-TYPE DOMAIN-CONTAINING PROTEIN"/>
    <property type="match status" value="1"/>
</dbReference>
<dbReference type="FunFam" id="3.30.160.60:FF:000848">
    <property type="entry name" value="Zinc finger protein 35"/>
    <property type="match status" value="1"/>
</dbReference>
<dbReference type="PANTHER" id="PTHR23234">
    <property type="entry name" value="ZNF44 PROTEIN"/>
    <property type="match status" value="1"/>
</dbReference>
<feature type="domain" description="C2H2-type" evidence="16">
    <location>
        <begin position="116"/>
        <end position="143"/>
    </location>
</feature>
<feature type="non-terminal residue" evidence="17">
    <location>
        <position position="176"/>
    </location>
</feature>
<dbReference type="Gene3D" id="3.30.160.60">
    <property type="entry name" value="Classic Zinc Finger"/>
    <property type="match status" value="2"/>
</dbReference>
<keyword evidence="7 14" id="KW-0863">Zinc-finger</keyword>
<gene>
    <name evidence="17" type="ORF">AB205_0003260</name>
</gene>
<keyword evidence="11" id="KW-0238">DNA-binding</keyword>
<keyword evidence="6" id="KW-0677">Repeat</keyword>
<dbReference type="PROSITE" id="PS00028">
    <property type="entry name" value="ZINC_FINGER_C2H2_1"/>
    <property type="match status" value="1"/>
</dbReference>
<evidence type="ECO:0000313" key="17">
    <source>
        <dbReference type="EMBL" id="PIO12283.1"/>
    </source>
</evidence>
<feature type="domain" description="C2H2-type" evidence="16">
    <location>
        <begin position="144"/>
        <end position="171"/>
    </location>
</feature>
<evidence type="ECO:0000313" key="18">
    <source>
        <dbReference type="Proteomes" id="UP000228934"/>
    </source>
</evidence>
<keyword evidence="10" id="KW-0805">Transcription regulation</keyword>
<evidence type="ECO:0000256" key="4">
    <source>
        <dbReference type="ARBA" id="ARBA00022499"/>
    </source>
</evidence>
<dbReference type="SUPFAM" id="SSF57667">
    <property type="entry name" value="beta-beta-alpha zinc fingers"/>
    <property type="match status" value="2"/>
</dbReference>
<dbReference type="InterPro" id="IPR036236">
    <property type="entry name" value="Znf_C2H2_sf"/>
</dbReference>
<evidence type="ECO:0000256" key="9">
    <source>
        <dbReference type="ARBA" id="ARBA00022843"/>
    </source>
</evidence>
<keyword evidence="5" id="KW-0479">Metal-binding</keyword>